<name>L2GRW7_VAVCU</name>
<reference evidence="2" key="1">
    <citation type="submission" date="2011-03" db="EMBL/GenBank/DDBJ databases">
        <title>The genome sequence of Vavraia culicis strain floridensis.</title>
        <authorList>
            <consortium name="The Broad Institute Genome Sequencing Platform"/>
            <person name="Cuomo C."/>
            <person name="Becnel J."/>
            <person name="Sanscrainte N."/>
            <person name="Young S.K."/>
            <person name="Zeng Q."/>
            <person name="Gargeya S."/>
            <person name="Fitzgerald M."/>
            <person name="Haas B."/>
            <person name="Abouelleil A."/>
            <person name="Alvarado L."/>
            <person name="Arachchi H.M."/>
            <person name="Berlin A."/>
            <person name="Chapman S.B."/>
            <person name="Gearin G."/>
            <person name="Goldberg J."/>
            <person name="Griggs A."/>
            <person name="Gujja S."/>
            <person name="Hansen M."/>
            <person name="Heiman D."/>
            <person name="Howarth C."/>
            <person name="Larimer J."/>
            <person name="Lui A."/>
            <person name="MacDonald P.J.P."/>
            <person name="McCowen C."/>
            <person name="Montmayeur A."/>
            <person name="Murphy C."/>
            <person name="Neiman D."/>
            <person name="Pearson M."/>
            <person name="Priest M."/>
            <person name="Roberts A."/>
            <person name="Saif S."/>
            <person name="Shea T."/>
            <person name="Sisk P."/>
            <person name="Stolte C."/>
            <person name="Sykes S."/>
            <person name="Wortman J."/>
            <person name="Nusbaum C."/>
            <person name="Birren B."/>
        </authorList>
    </citation>
    <scope>NUCLEOTIDE SEQUENCE [LARGE SCALE GENOMIC DNA]</scope>
    <source>
        <strain evidence="2">floridensis</strain>
    </source>
</reference>
<organism evidence="1 2">
    <name type="scientific">Vavraia culicis (isolate floridensis)</name>
    <name type="common">Microsporidian parasite</name>
    <dbReference type="NCBI Taxonomy" id="948595"/>
    <lineage>
        <taxon>Eukaryota</taxon>
        <taxon>Fungi</taxon>
        <taxon>Fungi incertae sedis</taxon>
        <taxon>Microsporidia</taxon>
        <taxon>Pleistophoridae</taxon>
        <taxon>Vavraia</taxon>
    </lineage>
</organism>
<proteinExistence type="predicted"/>
<dbReference type="RefSeq" id="XP_008075469.1">
    <property type="nucleotide sequence ID" value="XM_008077278.1"/>
</dbReference>
<sequence length="104" mass="12116">MKIKFIIVTSFTMNRINRTYYCDDAYAQSSGFTHRCNDPTFFGDSLLLIYDCKVIYDSSTLRVESVMQLIEPMSLVRTYILAVNQMLVDHKGVFVQVLMREQIN</sequence>
<dbReference type="EMBL" id="GL877468">
    <property type="protein sequence ID" value="ELA46043.1"/>
    <property type="molecule type" value="Genomic_DNA"/>
</dbReference>
<dbReference type="AlphaFoldDB" id="L2GRW7"/>
<protein>
    <submittedName>
        <fullName evidence="1">Uncharacterized protein</fullName>
    </submittedName>
</protein>
<evidence type="ECO:0000313" key="1">
    <source>
        <dbReference type="EMBL" id="ELA46043.1"/>
    </source>
</evidence>
<dbReference type="HOGENOM" id="CLU_2252100_0_0_1"/>
<dbReference type="VEuPathDB" id="MicrosporidiaDB:VCUG_02461"/>
<dbReference type="Proteomes" id="UP000011081">
    <property type="component" value="Unassembled WGS sequence"/>
</dbReference>
<keyword evidence="2" id="KW-1185">Reference proteome</keyword>
<dbReference type="GeneID" id="19880323"/>
<evidence type="ECO:0000313" key="2">
    <source>
        <dbReference type="Proteomes" id="UP000011081"/>
    </source>
</evidence>
<dbReference type="InParanoid" id="L2GRW7"/>
<gene>
    <name evidence="1" type="ORF">VCUG_02461</name>
</gene>
<accession>L2GRW7</accession>